<keyword evidence="4 8" id="KW-0378">Hydrolase</keyword>
<keyword evidence="3 9" id="KW-0732">Signal</keyword>
<accession>A0A316YCL0</accession>
<dbReference type="PROSITE" id="PS51210">
    <property type="entry name" value="PLA2C"/>
    <property type="match status" value="1"/>
</dbReference>
<reference evidence="11 12" key="1">
    <citation type="journal article" date="2018" name="Mol. Biol. Evol.">
        <title>Broad Genomic Sampling Reveals a Smut Pathogenic Ancestry of the Fungal Clade Ustilaginomycotina.</title>
        <authorList>
            <person name="Kijpornyongpan T."/>
            <person name="Mondo S.J."/>
            <person name="Barry K."/>
            <person name="Sandor L."/>
            <person name="Lee J."/>
            <person name="Lipzen A."/>
            <person name="Pangilinan J."/>
            <person name="LaButti K."/>
            <person name="Hainaut M."/>
            <person name="Henrissat B."/>
            <person name="Grigoriev I.V."/>
            <person name="Spatafora J.W."/>
            <person name="Aime M.C."/>
        </authorList>
    </citation>
    <scope>NUCLEOTIDE SEQUENCE [LARGE SCALE GENOMIC DNA]</scope>
    <source>
        <strain evidence="11 12">MCA 4198</strain>
    </source>
</reference>
<keyword evidence="5 8" id="KW-0442">Lipid degradation</keyword>
<keyword evidence="7" id="KW-0325">Glycoprotein</keyword>
<organism evidence="11 12">
    <name type="scientific">Acaromyces ingoldii</name>
    <dbReference type="NCBI Taxonomy" id="215250"/>
    <lineage>
        <taxon>Eukaryota</taxon>
        <taxon>Fungi</taxon>
        <taxon>Dikarya</taxon>
        <taxon>Basidiomycota</taxon>
        <taxon>Ustilaginomycotina</taxon>
        <taxon>Exobasidiomycetes</taxon>
        <taxon>Exobasidiales</taxon>
        <taxon>Cryptobasidiaceae</taxon>
        <taxon>Acaromyces</taxon>
    </lineage>
</organism>
<evidence type="ECO:0000313" key="11">
    <source>
        <dbReference type="EMBL" id="PWN86959.1"/>
    </source>
</evidence>
<dbReference type="InterPro" id="IPR002642">
    <property type="entry name" value="LysoPLipase_cat_dom"/>
</dbReference>
<name>A0A316YCL0_9BASI</name>
<dbReference type="STRING" id="215250.A0A316YCL0"/>
<dbReference type="Gene3D" id="3.40.1090.10">
    <property type="entry name" value="Cytosolic phospholipase A2 catalytic domain"/>
    <property type="match status" value="1"/>
</dbReference>
<dbReference type="InParanoid" id="A0A316YCL0"/>
<comment type="similarity">
    <text evidence="1 9">Belongs to the lysophospholipase family.</text>
</comment>
<evidence type="ECO:0000256" key="4">
    <source>
        <dbReference type="ARBA" id="ARBA00022801"/>
    </source>
</evidence>
<gene>
    <name evidence="11" type="ORF">FA10DRAFT_190664</name>
</gene>
<feature type="chain" id="PRO_5016189190" description="Lysophospholipase" evidence="9">
    <location>
        <begin position="24"/>
        <end position="330"/>
    </location>
</feature>
<evidence type="ECO:0000256" key="9">
    <source>
        <dbReference type="RuleBase" id="RU362103"/>
    </source>
</evidence>
<dbReference type="PANTHER" id="PTHR10728:SF33">
    <property type="entry name" value="LYSOPHOSPHOLIPASE 1-RELATED"/>
    <property type="match status" value="1"/>
</dbReference>
<evidence type="ECO:0000256" key="3">
    <source>
        <dbReference type="ARBA" id="ARBA00022729"/>
    </source>
</evidence>
<evidence type="ECO:0000256" key="7">
    <source>
        <dbReference type="ARBA" id="ARBA00023180"/>
    </source>
</evidence>
<dbReference type="GO" id="GO:0005829">
    <property type="term" value="C:cytosol"/>
    <property type="evidence" value="ECO:0007669"/>
    <property type="project" value="TreeGrafter"/>
</dbReference>
<dbReference type="OrthoDB" id="4084751at2759"/>
<dbReference type="GO" id="GO:0004623">
    <property type="term" value="F:phospholipase A2 activity"/>
    <property type="evidence" value="ECO:0007669"/>
    <property type="project" value="TreeGrafter"/>
</dbReference>
<dbReference type="SUPFAM" id="SSF52151">
    <property type="entry name" value="FabD/lysophospholipase-like"/>
    <property type="match status" value="1"/>
</dbReference>
<dbReference type="RefSeq" id="XP_025374157.1">
    <property type="nucleotide sequence ID" value="XM_025518372.1"/>
</dbReference>
<dbReference type="InterPro" id="IPR016035">
    <property type="entry name" value="Acyl_Trfase/lysoPLipase"/>
</dbReference>
<dbReference type="AlphaFoldDB" id="A0A316YCL0"/>
<evidence type="ECO:0000256" key="1">
    <source>
        <dbReference type="ARBA" id="ARBA00008780"/>
    </source>
</evidence>
<evidence type="ECO:0000259" key="10">
    <source>
        <dbReference type="PROSITE" id="PS51210"/>
    </source>
</evidence>
<proteinExistence type="inferred from homology"/>
<keyword evidence="12" id="KW-1185">Reference proteome</keyword>
<evidence type="ECO:0000313" key="12">
    <source>
        <dbReference type="Proteomes" id="UP000245768"/>
    </source>
</evidence>
<protein>
    <recommendedName>
        <fullName evidence="2 9">Lysophospholipase</fullName>
        <ecNumber evidence="2 9">3.1.1.5</ecNumber>
    </recommendedName>
</protein>
<dbReference type="GO" id="GO:0004622">
    <property type="term" value="F:phosphatidylcholine lysophospholipase activity"/>
    <property type="evidence" value="ECO:0007669"/>
    <property type="project" value="UniProtKB-EC"/>
</dbReference>
<dbReference type="Proteomes" id="UP000245768">
    <property type="component" value="Unassembled WGS sequence"/>
</dbReference>
<evidence type="ECO:0000256" key="6">
    <source>
        <dbReference type="ARBA" id="ARBA00023098"/>
    </source>
</evidence>
<dbReference type="GO" id="GO:0046475">
    <property type="term" value="P:glycerophospholipid catabolic process"/>
    <property type="evidence" value="ECO:0007669"/>
    <property type="project" value="TreeGrafter"/>
</dbReference>
<sequence length="330" mass="34160">MLVLAPLLSVVVVLLLSPLQVASQSLANSGACPATSGLARDVGQTQTLGAGEAAYIDRRTKVVQQAWLDKLSALNLSSDAVTAMIQKDPPRIAFAMSGGGLTATLFNTGYLQGLDARNATAQARGTAGLLDLFSYIGGLSGGSWALGTLALNDWPTVQSLHDNVWQLEDGGLPAVPPRLSATDLVSPLVAALNQAGQLLSGVLTPGLSVVNVWGTLLAGHFVATSSPFTAQWSDISSTPSFQNASKPFPLVTAIDYQGAALRPAGGNATIVEFNPYEFGSWDPAIAAFANISVMGTPLTGGNAPQDGQCVLGYATAWVHLLLGAGMHRWH</sequence>
<dbReference type="PANTHER" id="PTHR10728">
    <property type="entry name" value="CYTOSOLIC PHOSPHOLIPASE A2"/>
    <property type="match status" value="1"/>
</dbReference>
<evidence type="ECO:0000256" key="8">
    <source>
        <dbReference type="PROSITE-ProRule" id="PRU00555"/>
    </source>
</evidence>
<keyword evidence="6 8" id="KW-0443">Lipid metabolism</keyword>
<feature type="domain" description="PLA2c" evidence="10">
    <location>
        <begin position="31"/>
        <end position="330"/>
    </location>
</feature>
<dbReference type="EC" id="3.1.1.5" evidence="2 9"/>
<comment type="catalytic activity">
    <reaction evidence="9">
        <text>a 1-acyl-sn-glycero-3-phosphocholine + H2O = sn-glycerol 3-phosphocholine + a fatty acid + H(+)</text>
        <dbReference type="Rhea" id="RHEA:15177"/>
        <dbReference type="ChEBI" id="CHEBI:15377"/>
        <dbReference type="ChEBI" id="CHEBI:15378"/>
        <dbReference type="ChEBI" id="CHEBI:16870"/>
        <dbReference type="ChEBI" id="CHEBI:28868"/>
        <dbReference type="ChEBI" id="CHEBI:58168"/>
        <dbReference type="EC" id="3.1.1.5"/>
    </reaction>
</comment>
<evidence type="ECO:0000256" key="5">
    <source>
        <dbReference type="ARBA" id="ARBA00022963"/>
    </source>
</evidence>
<dbReference type="Pfam" id="PF01735">
    <property type="entry name" value="PLA2_B"/>
    <property type="match status" value="1"/>
</dbReference>
<feature type="signal peptide" evidence="9">
    <location>
        <begin position="1"/>
        <end position="23"/>
    </location>
</feature>
<evidence type="ECO:0000256" key="2">
    <source>
        <dbReference type="ARBA" id="ARBA00013274"/>
    </source>
</evidence>
<dbReference type="EMBL" id="KZ819641">
    <property type="protein sequence ID" value="PWN86959.1"/>
    <property type="molecule type" value="Genomic_DNA"/>
</dbReference>
<dbReference type="GeneID" id="37040288"/>